<dbReference type="SUPFAM" id="SSF52540">
    <property type="entry name" value="P-loop containing nucleoside triphosphate hydrolases"/>
    <property type="match status" value="1"/>
</dbReference>
<feature type="coiled-coil region" evidence="1">
    <location>
        <begin position="236"/>
        <end position="299"/>
    </location>
</feature>
<evidence type="ECO:0000313" key="3">
    <source>
        <dbReference type="EMBL" id="MET3870042.1"/>
    </source>
</evidence>
<gene>
    <name evidence="3" type="ORF">ABIC20_007427</name>
</gene>
<comment type="caution">
    <text evidence="3">The sequence shown here is derived from an EMBL/GenBank/DDBJ whole genome shotgun (WGS) entry which is preliminary data.</text>
</comment>
<keyword evidence="4" id="KW-1185">Reference proteome</keyword>
<dbReference type="PANTHER" id="PTHR32114:SF2">
    <property type="entry name" value="ABC TRANSPORTER ABCH.3"/>
    <property type="match status" value="1"/>
</dbReference>
<dbReference type="Gene3D" id="3.40.50.300">
    <property type="entry name" value="P-loop containing nucleotide triphosphate hydrolases"/>
    <property type="match status" value="2"/>
</dbReference>
<dbReference type="InterPro" id="IPR027417">
    <property type="entry name" value="P-loop_NTPase"/>
</dbReference>
<dbReference type="EMBL" id="JBEPNW010000008">
    <property type="protein sequence ID" value="MET3870042.1"/>
    <property type="molecule type" value="Genomic_DNA"/>
</dbReference>
<feature type="domain" description="RecF/RecN/SMC N-terminal" evidence="2">
    <location>
        <begin position="41"/>
        <end position="620"/>
    </location>
</feature>
<dbReference type="PANTHER" id="PTHR32114">
    <property type="entry name" value="ABC TRANSPORTER ABCH.3"/>
    <property type="match status" value="1"/>
</dbReference>
<name>A0ABV2NU28_9HYPH</name>
<keyword evidence="3" id="KW-0269">Exonuclease</keyword>
<dbReference type="Pfam" id="PF02463">
    <property type="entry name" value="SMC_N"/>
    <property type="match status" value="1"/>
</dbReference>
<reference evidence="3 4" key="1">
    <citation type="submission" date="2024-06" db="EMBL/GenBank/DDBJ databases">
        <title>Genomics of switchgrass bacterial isolates.</title>
        <authorList>
            <person name="Shade A."/>
        </authorList>
    </citation>
    <scope>NUCLEOTIDE SEQUENCE [LARGE SCALE GENOMIC DNA]</scope>
    <source>
        <strain evidence="3 4">PvP084</strain>
    </source>
</reference>
<sequence length="646" mass="69289">MKILDVEIENFLTLASARVGMSDRGLVLVQGENQADTSADSNGAGKSSFADAVFWCLYGETSRGISGDDVINWAAKKGTRVATRIQEGDLTYTIARHRKHKAGKNALRVLLLDAAGDTHDLTKGTDKLTQALVIEILGASREVFISAVLAGQDQMPDLPGMTDKNLKVIVEEAAGTTVLEKGHKVALTQFRGAETACASANLVLTGAGSLLDGARAQVVACDGELTEWEHARKLEIAQMTDKVRTIVAEVKAARAELTKTDKAALGAQLADAFARLNGLAGEQTEERRLVQELAQAQRLVDAHQHSIETISARARRLKAAHDEMDHQVGCPCGTCAKPYTADDIAPAKEKAAADLRAELLTLRDVKRDHASASEALTVARTALETHRASMTDASATNTLSAQLRASIAAYDREADRIDAQAAQARQESDRIKALMAKPNPHAASKARAEARVVECETAVLEAQKKHAAAISECEIAEEVCKVFAPAGARAEMLDEVTPYLNAQTAKYLGTLSDGNIQATWSTLTRNKAGELKEKFAIEVDHALGGTRFAAISGGEQRKVRIAAALALQDLVASRASKPIPLFVGDEIDNALDPAGVERLTMILQEKARERGTVFIISHSDLKDWVPQVMKVTKTGRGTSTIEEIFA</sequence>
<dbReference type="RefSeq" id="WP_209651155.1">
    <property type="nucleotide sequence ID" value="NZ_JBEPNV010000005.1"/>
</dbReference>
<accession>A0ABV2NU28</accession>
<protein>
    <submittedName>
        <fullName evidence="3">DNA repair exonuclease SbcCD ATPase subunit</fullName>
    </submittedName>
</protein>
<organism evidence="3 4">
    <name type="scientific">Methylobacterium radiotolerans</name>
    <dbReference type="NCBI Taxonomy" id="31998"/>
    <lineage>
        <taxon>Bacteria</taxon>
        <taxon>Pseudomonadati</taxon>
        <taxon>Pseudomonadota</taxon>
        <taxon>Alphaproteobacteria</taxon>
        <taxon>Hyphomicrobiales</taxon>
        <taxon>Methylobacteriaceae</taxon>
        <taxon>Methylobacterium</taxon>
    </lineage>
</organism>
<keyword evidence="1" id="KW-0175">Coiled coil</keyword>
<dbReference type="GO" id="GO:0004527">
    <property type="term" value="F:exonuclease activity"/>
    <property type="evidence" value="ECO:0007669"/>
    <property type="project" value="UniProtKB-KW"/>
</dbReference>
<keyword evidence="3" id="KW-0378">Hydrolase</keyword>
<evidence type="ECO:0000259" key="2">
    <source>
        <dbReference type="Pfam" id="PF02463"/>
    </source>
</evidence>
<evidence type="ECO:0000313" key="4">
    <source>
        <dbReference type="Proteomes" id="UP001549119"/>
    </source>
</evidence>
<dbReference type="InterPro" id="IPR003395">
    <property type="entry name" value="RecF/RecN/SMC_N"/>
</dbReference>
<proteinExistence type="predicted"/>
<evidence type="ECO:0000256" key="1">
    <source>
        <dbReference type="SAM" id="Coils"/>
    </source>
</evidence>
<feature type="coiled-coil region" evidence="1">
    <location>
        <begin position="407"/>
        <end position="465"/>
    </location>
</feature>
<dbReference type="Proteomes" id="UP001549119">
    <property type="component" value="Unassembled WGS sequence"/>
</dbReference>
<keyword evidence="3" id="KW-0540">Nuclease</keyword>